<keyword evidence="3" id="KW-1185">Reference proteome</keyword>
<protein>
    <recommendedName>
        <fullName evidence="4">Integral membrane protein</fullName>
    </recommendedName>
</protein>
<evidence type="ECO:0000313" key="2">
    <source>
        <dbReference type="EMBL" id="GHB16178.1"/>
    </source>
</evidence>
<reference evidence="3" key="1">
    <citation type="journal article" date="2019" name="Int. J. Syst. Evol. Microbiol.">
        <title>The Global Catalogue of Microorganisms (GCM) 10K type strain sequencing project: providing services to taxonomists for standard genome sequencing and annotation.</title>
        <authorList>
            <consortium name="The Broad Institute Genomics Platform"/>
            <consortium name="The Broad Institute Genome Sequencing Center for Infectious Disease"/>
            <person name="Wu L."/>
            <person name="Ma J."/>
        </authorList>
    </citation>
    <scope>NUCLEOTIDE SEQUENCE [LARGE SCALE GENOMIC DNA]</scope>
    <source>
        <strain evidence="3">JCM 4737</strain>
    </source>
</reference>
<proteinExistence type="predicted"/>
<keyword evidence="1" id="KW-1133">Transmembrane helix</keyword>
<dbReference type="Proteomes" id="UP000599437">
    <property type="component" value="Unassembled WGS sequence"/>
</dbReference>
<feature type="transmembrane region" description="Helical" evidence="1">
    <location>
        <begin position="30"/>
        <end position="48"/>
    </location>
</feature>
<evidence type="ECO:0000256" key="1">
    <source>
        <dbReference type="SAM" id="Phobius"/>
    </source>
</evidence>
<evidence type="ECO:0008006" key="4">
    <source>
        <dbReference type="Google" id="ProtNLM"/>
    </source>
</evidence>
<dbReference type="RefSeq" id="WP_138898645.1">
    <property type="nucleotide sequence ID" value="NZ_BMVO01000016.1"/>
</dbReference>
<feature type="transmembrane region" description="Helical" evidence="1">
    <location>
        <begin position="84"/>
        <end position="105"/>
    </location>
</feature>
<organism evidence="2 3">
    <name type="scientific">Streptomyces chryseus</name>
    <dbReference type="NCBI Taxonomy" id="68186"/>
    <lineage>
        <taxon>Bacteria</taxon>
        <taxon>Bacillati</taxon>
        <taxon>Actinomycetota</taxon>
        <taxon>Actinomycetes</taxon>
        <taxon>Kitasatosporales</taxon>
        <taxon>Streptomycetaceae</taxon>
        <taxon>Streptomyces</taxon>
    </lineage>
</organism>
<dbReference type="EMBL" id="BMVO01000016">
    <property type="protein sequence ID" value="GHB16178.1"/>
    <property type="molecule type" value="Genomic_DNA"/>
</dbReference>
<sequence length="108" mass="11141">MIVPVVLGLVYGYYAAFLARDAGAVTGLNFGFGMLCAAIVAGLCFLLGRTQRAMIPLVRAAAYGALTGVAVGFLHSLADNTVLDATIIGLAVGAGMAAATFYIFYTRE</sequence>
<accession>A0ABQ3DV33</accession>
<comment type="caution">
    <text evidence="2">The sequence shown here is derived from an EMBL/GenBank/DDBJ whole genome shotgun (WGS) entry which is preliminary data.</text>
</comment>
<keyword evidence="1" id="KW-0472">Membrane</keyword>
<evidence type="ECO:0000313" key="3">
    <source>
        <dbReference type="Proteomes" id="UP000599437"/>
    </source>
</evidence>
<gene>
    <name evidence="2" type="ORF">GCM10010346_44910</name>
</gene>
<name>A0ABQ3DV33_9ACTN</name>
<feature type="transmembrane region" description="Helical" evidence="1">
    <location>
        <begin position="60"/>
        <end position="78"/>
    </location>
</feature>
<keyword evidence="1" id="KW-0812">Transmembrane</keyword>